<evidence type="ECO:0000313" key="3">
    <source>
        <dbReference type="EMBL" id="MFD1483671.1"/>
    </source>
</evidence>
<keyword evidence="2" id="KW-0472">Membrane</keyword>
<gene>
    <name evidence="3" type="ORF">ACFQ5J_00205</name>
</gene>
<keyword evidence="2" id="KW-1133">Transmembrane helix</keyword>
<keyword evidence="2" id="KW-0812">Transmembrane</keyword>
<dbReference type="Pfam" id="PF01183">
    <property type="entry name" value="Glyco_hydro_25"/>
    <property type="match status" value="1"/>
</dbReference>
<dbReference type="InterPro" id="IPR002053">
    <property type="entry name" value="Glyco_hydro_25"/>
</dbReference>
<proteinExistence type="inferred from homology"/>
<keyword evidence="4" id="KW-1185">Reference proteome</keyword>
<accession>A0ABW4E4L2</accession>
<dbReference type="SUPFAM" id="SSF51445">
    <property type="entry name" value="(Trans)glycosidases"/>
    <property type="match status" value="1"/>
</dbReference>
<organism evidence="3 4">
    <name type="scientific">Lacticaseibacillus baoqingensis</name>
    <dbReference type="NCBI Taxonomy" id="2486013"/>
    <lineage>
        <taxon>Bacteria</taxon>
        <taxon>Bacillati</taxon>
        <taxon>Bacillota</taxon>
        <taxon>Bacilli</taxon>
        <taxon>Lactobacillales</taxon>
        <taxon>Lactobacillaceae</taxon>
        <taxon>Lacticaseibacillus</taxon>
    </lineage>
</organism>
<dbReference type="Proteomes" id="UP001597252">
    <property type="component" value="Unassembled WGS sequence"/>
</dbReference>
<evidence type="ECO:0000313" key="4">
    <source>
        <dbReference type="Proteomes" id="UP001597252"/>
    </source>
</evidence>
<sequence length="241" mass="26935">MRKKRPIYAETYARRQRALVIAALVVLLAALGGGWYFWQRNPRPSPRRYPVMGVRLDQSSDYLDATQLQSGGAKFVYLKATQGASFSDDHFATNYQRTEGLKVGVYHYFSFDSTPAQQAANFNTTVGDNSGSLPIGIELVYYDQYAKHPPQAQIVQARLRQLITAFNAKYHQGVVLMGTPQALATVKPVAPQSPRWVISPKRPKHGAFWQYATAPLPAGRRQQQFASAVFLGSRQAFARLP</sequence>
<comment type="caution">
    <text evidence="3">The sequence shown here is derived from an EMBL/GenBank/DDBJ whole genome shotgun (WGS) entry which is preliminary data.</text>
</comment>
<evidence type="ECO:0000256" key="1">
    <source>
        <dbReference type="ARBA" id="ARBA00010646"/>
    </source>
</evidence>
<feature type="transmembrane region" description="Helical" evidence="2">
    <location>
        <begin position="20"/>
        <end position="38"/>
    </location>
</feature>
<protein>
    <submittedName>
        <fullName evidence="3">GH25 family lysozyme</fullName>
    </submittedName>
</protein>
<dbReference type="Gene3D" id="3.20.20.80">
    <property type="entry name" value="Glycosidases"/>
    <property type="match status" value="1"/>
</dbReference>
<dbReference type="EMBL" id="JBHTON010000001">
    <property type="protein sequence ID" value="MFD1483671.1"/>
    <property type="molecule type" value="Genomic_DNA"/>
</dbReference>
<comment type="similarity">
    <text evidence="1">Belongs to the glycosyl hydrolase 25 family.</text>
</comment>
<evidence type="ECO:0000256" key="2">
    <source>
        <dbReference type="SAM" id="Phobius"/>
    </source>
</evidence>
<name>A0ABW4E4L2_9LACO</name>
<dbReference type="InterPro" id="IPR017853">
    <property type="entry name" value="GH"/>
</dbReference>
<dbReference type="PANTHER" id="PTHR34135">
    <property type="entry name" value="LYSOZYME"/>
    <property type="match status" value="1"/>
</dbReference>
<reference evidence="4" key="1">
    <citation type="journal article" date="2019" name="Int. J. Syst. Evol. Microbiol.">
        <title>The Global Catalogue of Microorganisms (GCM) 10K type strain sequencing project: providing services to taxonomists for standard genome sequencing and annotation.</title>
        <authorList>
            <consortium name="The Broad Institute Genomics Platform"/>
            <consortium name="The Broad Institute Genome Sequencing Center for Infectious Disease"/>
            <person name="Wu L."/>
            <person name="Ma J."/>
        </authorList>
    </citation>
    <scope>NUCLEOTIDE SEQUENCE [LARGE SCALE GENOMIC DNA]</scope>
    <source>
        <strain evidence="4">CCM 8903</strain>
    </source>
</reference>
<dbReference type="RefSeq" id="WP_125750208.1">
    <property type="nucleotide sequence ID" value="NZ_JBHTON010000001.1"/>
</dbReference>
<dbReference type="PANTHER" id="PTHR34135:SF2">
    <property type="entry name" value="LYSOZYME"/>
    <property type="match status" value="1"/>
</dbReference>